<evidence type="ECO:0000256" key="6">
    <source>
        <dbReference type="RuleBase" id="RU004466"/>
    </source>
</evidence>
<dbReference type="SUPFAM" id="SSF48576">
    <property type="entry name" value="Terpenoid synthases"/>
    <property type="match status" value="1"/>
</dbReference>
<dbReference type="OrthoDB" id="4497239at2"/>
<dbReference type="SFLD" id="SFLDS00005">
    <property type="entry name" value="Isoprenoid_Synthase_Type_I"/>
    <property type="match status" value="1"/>
</dbReference>
<keyword evidence="3 6" id="KW-0808">Transferase</keyword>
<evidence type="ECO:0000256" key="7">
    <source>
        <dbReference type="SAM" id="MobiDB-lite"/>
    </source>
</evidence>
<comment type="similarity">
    <text evidence="2 6">Belongs to the FPP/GGPP synthase family.</text>
</comment>
<proteinExistence type="inferred from homology"/>
<gene>
    <name evidence="8" type="ORF">FB466_1895</name>
</gene>
<keyword evidence="5" id="KW-0460">Magnesium</keyword>
<sequence length="353" mass="37812">MSNVDQVPALDSSDREPAGSLPTLSAEEQELSDRVDRQLDTIERMLSEDVAFASPVVDAMARYLLEAGGKRVRPRLTLLTAELGTGPNDNVLAAARAIELTHLASLYHDDVMDEADMRRGVAAAHTTWSNSVAILAGDLLFARASKIISALGERAIRLQADTFERLCLGQLHETVGPVDGEDPIEHYLRVLADKTGSLISTAAQMGVVFSDAPSAYEQPVVDFGDRLGVAFQLIDDVIDLLPGEETGKVAGTDLRAGVVTLPLLLLRQSASTTPADADLLARIEEAVLLADEGDDAGVDDLVVELREHPVTAETERVAREWADGAVSALDPLPDGQIRASLVRLADAVINRTR</sequence>
<dbReference type="AlphaFoldDB" id="A0A543HZG3"/>
<dbReference type="PANTHER" id="PTHR12001:SF69">
    <property type="entry name" value="ALL TRANS-POLYPRENYL-DIPHOSPHATE SYNTHASE PDSS1"/>
    <property type="match status" value="1"/>
</dbReference>
<dbReference type="InterPro" id="IPR000092">
    <property type="entry name" value="Polyprenyl_synt"/>
</dbReference>
<protein>
    <submittedName>
        <fullName evidence="8">Heptaprenyl diphosphate synthase</fullName>
    </submittedName>
</protein>
<dbReference type="Gene3D" id="1.10.600.10">
    <property type="entry name" value="Farnesyl Diphosphate Synthase"/>
    <property type="match status" value="1"/>
</dbReference>
<dbReference type="RefSeq" id="WP_141917797.1">
    <property type="nucleotide sequence ID" value="NZ_BAAAYS010000028.1"/>
</dbReference>
<dbReference type="InterPro" id="IPR033749">
    <property type="entry name" value="Polyprenyl_synt_CS"/>
</dbReference>
<evidence type="ECO:0000313" key="8">
    <source>
        <dbReference type="EMBL" id="TQM63625.1"/>
    </source>
</evidence>
<dbReference type="CDD" id="cd00685">
    <property type="entry name" value="Trans_IPPS_HT"/>
    <property type="match status" value="1"/>
</dbReference>
<reference evidence="8 9" key="1">
    <citation type="submission" date="2019-06" db="EMBL/GenBank/DDBJ databases">
        <title>Sequencing the genomes of 1000 actinobacteria strains.</title>
        <authorList>
            <person name="Klenk H.-P."/>
        </authorList>
    </citation>
    <scope>NUCLEOTIDE SEQUENCE [LARGE SCALE GENOMIC DNA]</scope>
    <source>
        <strain evidence="8 9">DSM 18031</strain>
    </source>
</reference>
<dbReference type="PANTHER" id="PTHR12001">
    <property type="entry name" value="GERANYLGERANYL PYROPHOSPHATE SYNTHASE"/>
    <property type="match status" value="1"/>
</dbReference>
<evidence type="ECO:0000256" key="4">
    <source>
        <dbReference type="ARBA" id="ARBA00022723"/>
    </source>
</evidence>
<comment type="caution">
    <text evidence="8">The sequence shown here is derived from an EMBL/GenBank/DDBJ whole genome shotgun (WGS) entry which is preliminary data.</text>
</comment>
<dbReference type="GO" id="GO:0046872">
    <property type="term" value="F:metal ion binding"/>
    <property type="evidence" value="ECO:0007669"/>
    <property type="project" value="UniProtKB-KW"/>
</dbReference>
<comment type="cofactor">
    <cofactor evidence="1">
        <name>Mg(2+)</name>
        <dbReference type="ChEBI" id="CHEBI:18420"/>
    </cofactor>
</comment>
<evidence type="ECO:0000256" key="1">
    <source>
        <dbReference type="ARBA" id="ARBA00001946"/>
    </source>
</evidence>
<evidence type="ECO:0000256" key="3">
    <source>
        <dbReference type="ARBA" id="ARBA00022679"/>
    </source>
</evidence>
<evidence type="ECO:0000313" key="9">
    <source>
        <dbReference type="Proteomes" id="UP000318331"/>
    </source>
</evidence>
<keyword evidence="4" id="KW-0479">Metal-binding</keyword>
<dbReference type="SFLD" id="SFLDG01017">
    <property type="entry name" value="Polyprenyl_Transferase_Like"/>
    <property type="match status" value="1"/>
</dbReference>
<evidence type="ECO:0000256" key="5">
    <source>
        <dbReference type="ARBA" id="ARBA00022842"/>
    </source>
</evidence>
<keyword evidence="9" id="KW-1185">Reference proteome</keyword>
<organism evidence="8 9">
    <name type="scientific">Klugiella xanthotipulae</name>
    <dbReference type="NCBI Taxonomy" id="244735"/>
    <lineage>
        <taxon>Bacteria</taxon>
        <taxon>Bacillati</taxon>
        <taxon>Actinomycetota</taxon>
        <taxon>Actinomycetes</taxon>
        <taxon>Micrococcales</taxon>
        <taxon>Microbacteriaceae</taxon>
        <taxon>Klugiella</taxon>
    </lineage>
</organism>
<feature type="region of interest" description="Disordered" evidence="7">
    <location>
        <begin position="1"/>
        <end position="33"/>
    </location>
</feature>
<dbReference type="Proteomes" id="UP000318331">
    <property type="component" value="Unassembled WGS sequence"/>
</dbReference>
<name>A0A543HZG3_9MICO</name>
<dbReference type="PROSITE" id="PS00444">
    <property type="entry name" value="POLYPRENYL_SYNTHASE_2"/>
    <property type="match status" value="1"/>
</dbReference>
<dbReference type="EMBL" id="VFPN01000002">
    <property type="protein sequence ID" value="TQM63625.1"/>
    <property type="molecule type" value="Genomic_DNA"/>
</dbReference>
<dbReference type="Pfam" id="PF00348">
    <property type="entry name" value="polyprenyl_synt"/>
    <property type="match status" value="1"/>
</dbReference>
<dbReference type="InterPro" id="IPR008949">
    <property type="entry name" value="Isoprenoid_synthase_dom_sf"/>
</dbReference>
<dbReference type="GO" id="GO:0004659">
    <property type="term" value="F:prenyltransferase activity"/>
    <property type="evidence" value="ECO:0007669"/>
    <property type="project" value="InterPro"/>
</dbReference>
<dbReference type="GO" id="GO:0008299">
    <property type="term" value="P:isoprenoid biosynthetic process"/>
    <property type="evidence" value="ECO:0007669"/>
    <property type="project" value="InterPro"/>
</dbReference>
<accession>A0A543HZG3</accession>
<evidence type="ECO:0000256" key="2">
    <source>
        <dbReference type="ARBA" id="ARBA00006706"/>
    </source>
</evidence>